<feature type="domain" description="N-acyltransferase N-terminal" evidence="1">
    <location>
        <begin position="15"/>
        <end position="139"/>
    </location>
</feature>
<dbReference type="STRING" id="168384.SAMN05660368_01666"/>
<dbReference type="InterPro" id="IPR041273">
    <property type="entry name" value="NAT_N"/>
</dbReference>
<protein>
    <submittedName>
        <fullName evidence="3">Uncharacterized protein</fullName>
    </submittedName>
</protein>
<evidence type="ECO:0000313" key="4">
    <source>
        <dbReference type="Proteomes" id="UP000005561"/>
    </source>
</evidence>
<dbReference type="InterPro" id="IPR041644">
    <property type="entry name" value="GNAT_C"/>
</dbReference>
<dbReference type="EMBL" id="ACCL02000001">
    <property type="protein sequence ID" value="EET62679.1"/>
    <property type="molecule type" value="Genomic_DNA"/>
</dbReference>
<dbReference type="eggNOG" id="ENOG5030QZQ">
    <property type="taxonomic scope" value="Bacteria"/>
</dbReference>
<accession>C6L8U0</accession>
<evidence type="ECO:0000259" key="2">
    <source>
        <dbReference type="Pfam" id="PF18164"/>
    </source>
</evidence>
<keyword evidence="4" id="KW-1185">Reference proteome</keyword>
<feature type="domain" description="GNAT-like C-terminal" evidence="2">
    <location>
        <begin position="141"/>
        <end position="281"/>
    </location>
</feature>
<dbReference type="Pfam" id="PF18164">
    <property type="entry name" value="GNAT_C"/>
    <property type="match status" value="1"/>
</dbReference>
<organism evidence="3 4">
    <name type="scientific">Marvinbryantia formatexigens DSM 14469</name>
    <dbReference type="NCBI Taxonomy" id="478749"/>
    <lineage>
        <taxon>Bacteria</taxon>
        <taxon>Bacillati</taxon>
        <taxon>Bacillota</taxon>
        <taxon>Clostridia</taxon>
        <taxon>Lachnospirales</taxon>
        <taxon>Lachnospiraceae</taxon>
        <taxon>Marvinbryantia</taxon>
    </lineage>
</organism>
<sequence length="282" mass="33556">MLQWFYLIRQEEKKMELFELCRKIQLQKEVVSRLYDVVKNIHFPVLADQLDRLTDIRTAPEAYEELKNYFGEDPDNLSLLACSLECAARDYEKYRQKHIPDEIYVDTMKCFTRFIGECYAETGRYAFDRGWWTYRQLSMTLFRIGALEYEWTRYENKPAIAVHIPSDADFRDASVEESLRQSVEFCKKYYPEYTGCRYTCDSWLLSPKLGALLDESSNIRKFQRRFDLISTNPDDREFIQWLFHVSAETDCRKLKEDTSLQRKVKKVLLEGDNIGSAYGVMR</sequence>
<evidence type="ECO:0000313" key="3">
    <source>
        <dbReference type="EMBL" id="EET62679.1"/>
    </source>
</evidence>
<dbReference type="Proteomes" id="UP000005561">
    <property type="component" value="Unassembled WGS sequence"/>
</dbReference>
<proteinExistence type="predicted"/>
<reference evidence="3" key="1">
    <citation type="submission" date="2009-07" db="EMBL/GenBank/DDBJ databases">
        <authorList>
            <person name="Weinstock G."/>
            <person name="Sodergren E."/>
            <person name="Clifton S."/>
            <person name="Fulton L."/>
            <person name="Fulton B."/>
            <person name="Courtney L."/>
            <person name="Fronick C."/>
            <person name="Harrison M."/>
            <person name="Strong C."/>
            <person name="Farmer C."/>
            <person name="Delahaunty K."/>
            <person name="Markovic C."/>
            <person name="Hall O."/>
            <person name="Minx P."/>
            <person name="Tomlinson C."/>
            <person name="Mitreva M."/>
            <person name="Nelson J."/>
            <person name="Hou S."/>
            <person name="Wollam A."/>
            <person name="Pepin K.H."/>
            <person name="Johnson M."/>
            <person name="Bhonagiri V."/>
            <person name="Nash W.E."/>
            <person name="Warren W."/>
            <person name="Chinwalla A."/>
            <person name="Mardis E.R."/>
            <person name="Wilson R.K."/>
        </authorList>
    </citation>
    <scope>NUCLEOTIDE SEQUENCE [LARGE SCALE GENOMIC DNA]</scope>
    <source>
        <strain evidence="3">DSM 14469</strain>
    </source>
</reference>
<dbReference type="Pfam" id="PF18082">
    <property type="entry name" value="NAT_N"/>
    <property type="match status" value="1"/>
</dbReference>
<dbReference type="AlphaFoldDB" id="C6L8U0"/>
<gene>
    <name evidence="3" type="ORF">BRYFOR_05029</name>
</gene>
<name>C6L8U0_9FIRM</name>
<dbReference type="Gene3D" id="3.40.630.120">
    <property type="match status" value="1"/>
</dbReference>
<comment type="caution">
    <text evidence="3">The sequence shown here is derived from an EMBL/GenBank/DDBJ whole genome shotgun (WGS) entry which is preliminary data.</text>
</comment>
<evidence type="ECO:0000259" key="1">
    <source>
        <dbReference type="Pfam" id="PF18082"/>
    </source>
</evidence>